<dbReference type="AlphaFoldDB" id="A0A0H3L9I0"/>
<dbReference type="HOGENOM" id="CLU_046006_17_3_6"/>
<sequence length="145" mass="16173">MQVCPYLFLYGRCEEAIEFYLQATGGKLLQKMTFGDMPEQGEQVGDRSAPPLPPEKIMHAHLRIGQGELMMSDGNPHQPPASEHAGYAVSLATNDAEQGKAWFEKLSAGGKVTTPWQETFWSNGFAMFIDKFNIPWRINVVKPDA</sequence>
<evidence type="ECO:0000313" key="2">
    <source>
        <dbReference type="EMBL" id="BAK13545.1"/>
    </source>
</evidence>
<dbReference type="Pfam" id="PF00903">
    <property type="entry name" value="Glyoxalase"/>
    <property type="match status" value="1"/>
</dbReference>
<dbReference type="InterPro" id="IPR028973">
    <property type="entry name" value="PhnB-like"/>
</dbReference>
<protein>
    <submittedName>
        <fullName evidence="2">Protein PhnB</fullName>
    </submittedName>
</protein>
<dbReference type="RefSeq" id="WP_013024205.1">
    <property type="nucleotide sequence ID" value="NC_017531.2"/>
</dbReference>
<dbReference type="OrthoDB" id="9795306at2"/>
<evidence type="ECO:0000313" key="3">
    <source>
        <dbReference type="Proteomes" id="UP000006690"/>
    </source>
</evidence>
<dbReference type="eggNOG" id="COG2764">
    <property type="taxonomic scope" value="Bacteria"/>
</dbReference>
<accession>A0A0H3L9I0</accession>
<dbReference type="PANTHER" id="PTHR33990:SF1">
    <property type="entry name" value="PROTEIN YJDN"/>
    <property type="match status" value="1"/>
</dbReference>
<dbReference type="EMBL" id="AP012032">
    <property type="protein sequence ID" value="BAK13545.1"/>
    <property type="molecule type" value="Genomic_DNA"/>
</dbReference>
<feature type="domain" description="Glyoxalase/fosfomycin resistance/dioxygenase" evidence="1">
    <location>
        <begin position="10"/>
        <end position="137"/>
    </location>
</feature>
<dbReference type="PANTHER" id="PTHR33990">
    <property type="entry name" value="PROTEIN YJDN-RELATED"/>
    <property type="match status" value="1"/>
</dbReference>
<dbReference type="InterPro" id="IPR004360">
    <property type="entry name" value="Glyas_Fos-R_dOase_dom"/>
</dbReference>
<dbReference type="PATRIC" id="fig|553.3.peg.4139"/>
<proteinExistence type="predicted"/>
<dbReference type="Gene3D" id="3.10.180.10">
    <property type="entry name" value="2,3-Dihydroxybiphenyl 1,2-Dioxygenase, domain 1"/>
    <property type="match status" value="1"/>
</dbReference>
<organism evidence="2 3">
    <name type="scientific">Pantoea ananatis (strain AJ13355)</name>
    <dbReference type="NCBI Taxonomy" id="932677"/>
    <lineage>
        <taxon>Bacteria</taxon>
        <taxon>Pseudomonadati</taxon>
        <taxon>Pseudomonadota</taxon>
        <taxon>Gammaproteobacteria</taxon>
        <taxon>Enterobacterales</taxon>
        <taxon>Erwiniaceae</taxon>
        <taxon>Pantoea</taxon>
    </lineage>
</organism>
<dbReference type="NCBIfam" id="NF007537">
    <property type="entry name" value="PRK10148.1"/>
    <property type="match status" value="1"/>
</dbReference>
<reference evidence="3" key="1">
    <citation type="journal article" date="2012" name="Appl. Microbiol. Biotechnol.">
        <title>The complete genome sequence of Pantoea ananatis AJ13355, an organism with great biotechnological potential.</title>
        <authorList>
            <person name="Hara Y."/>
            <person name="Kadotani N."/>
            <person name="Izui H."/>
            <person name="Katashkina J.I."/>
            <person name="Kuvaeva T.M."/>
            <person name="Andreeva I.G."/>
            <person name="Golubeva L.I."/>
            <person name="Malko D.B."/>
            <person name="Makeev V.J."/>
            <person name="Mashko S.V."/>
            <person name="Kozlov Y.I."/>
        </authorList>
    </citation>
    <scope>NUCLEOTIDE SEQUENCE [LARGE SCALE GENOMIC DNA]</scope>
    <source>
        <strain evidence="3">AJ13355</strain>
    </source>
</reference>
<dbReference type="CDD" id="cd06588">
    <property type="entry name" value="PhnB_like"/>
    <property type="match status" value="1"/>
</dbReference>
<dbReference type="KEGG" id="paj:PAJ_3466"/>
<evidence type="ECO:0000259" key="1">
    <source>
        <dbReference type="Pfam" id="PF00903"/>
    </source>
</evidence>
<gene>
    <name evidence="2" type="primary">phnB</name>
    <name evidence="2" type="ordered locus">PAJ_3466</name>
</gene>
<dbReference type="Proteomes" id="UP000006690">
    <property type="component" value="Chromosome"/>
</dbReference>
<dbReference type="InterPro" id="IPR029068">
    <property type="entry name" value="Glyas_Bleomycin-R_OHBP_Dase"/>
</dbReference>
<name>A0A0H3L9I0_PANAA</name>
<dbReference type="SUPFAM" id="SSF54593">
    <property type="entry name" value="Glyoxalase/Bleomycin resistance protein/Dihydroxybiphenyl dioxygenase"/>
    <property type="match status" value="1"/>
</dbReference>